<dbReference type="InterPro" id="IPR036514">
    <property type="entry name" value="SGNH_hydro_sf"/>
</dbReference>
<sequence length="655" mass="72752">MTLQVTPLVSDGCLIQRDKPFHVWGCGEPGRTVIVTLTVSAGEPAGKSTTEAAIAAAADGRWEVELPAQQAGTRATIGVTDGTSTISVGNVLFGDVWLLAGQSNMEMRLDRIAKEAPHLLDEADDDNIRWFNVPQVFDFQHEHDDLYAGEWFPSAATRAIDMSAIGYFFAKRLRNGVDVPIGLINTAVGGSKIETWMSRERLASMGALPDDFDKYTPDYVARQQRLFIEAAAAYDREADAADCGLSQHWQNPEFDDADWDTMTLGESGRPELQSPGIVWLRKHITVDDRYVGKPAQLRFGTLHDADRVYIDGGQIGETFYQYPPRDYDIAALPKAFTLAIRLKIEGNAGGFTAGKRHLIVVGDALERDLSDLNERAECTGRNDETAEDCSVDGVIDVDALGAWRFRRSVWMPVKPGDEFFRMEPVGDYHAMIVPLRRLGFTGALWYQGESNCAHPRGYADLQMAMVQDWRRLFNQGEFPFIYAQLPNYQLDDPSSWLYLRDEQRRALALHNTAMVTTYDVGDDSDLHPFNKKAVGERMAIAAETLAYGADHEPMGPLPCAVRYESNRIVVRFTHVGSGLHVTGRLRFDLVNGAGLPRVATFDGRIIARDRIAIDLPLGTVPGRDARLRFLWEASPMPTLENSQGLLATSFDMAVD</sequence>
<dbReference type="SUPFAM" id="SSF52266">
    <property type="entry name" value="SGNH hydrolase"/>
    <property type="match status" value="1"/>
</dbReference>
<dbReference type="Proteomes" id="UP000216074">
    <property type="component" value="Unassembled WGS sequence"/>
</dbReference>
<feature type="domain" description="Sialate O-acetylesterase" evidence="2">
    <location>
        <begin position="95"/>
        <end position="200"/>
    </location>
</feature>
<dbReference type="Gene3D" id="3.40.50.1110">
    <property type="entry name" value="SGNH hydrolase"/>
    <property type="match status" value="2"/>
</dbReference>
<protein>
    <submittedName>
        <fullName evidence="3">Sialic acid-specific 9-O-acetylesterase</fullName>
    </submittedName>
</protein>
<keyword evidence="1" id="KW-0378">Hydrolase</keyword>
<evidence type="ECO:0000313" key="3">
    <source>
        <dbReference type="EMBL" id="OZG64442.1"/>
    </source>
</evidence>
<dbReference type="RefSeq" id="WP_158216438.1">
    <property type="nucleotide sequence ID" value="NZ_MWWY01000022.1"/>
</dbReference>
<dbReference type="InterPro" id="IPR008979">
    <property type="entry name" value="Galactose-bd-like_sf"/>
</dbReference>
<dbReference type="AlphaFoldDB" id="A0A261FZ19"/>
<evidence type="ECO:0000256" key="1">
    <source>
        <dbReference type="ARBA" id="ARBA00022801"/>
    </source>
</evidence>
<dbReference type="GO" id="GO:0005975">
    <property type="term" value="P:carbohydrate metabolic process"/>
    <property type="evidence" value="ECO:0007669"/>
    <property type="project" value="TreeGrafter"/>
</dbReference>
<gene>
    <name evidence="3" type="ORF">BHAP_1089</name>
</gene>
<dbReference type="PANTHER" id="PTHR22901:SF0">
    <property type="entry name" value="SIALATE O-ACETYLESTERASE"/>
    <property type="match status" value="1"/>
</dbReference>
<dbReference type="PANTHER" id="PTHR22901">
    <property type="entry name" value="SIALATE O-ACETYLESTERASE"/>
    <property type="match status" value="1"/>
</dbReference>
<reference evidence="3 4" key="1">
    <citation type="journal article" date="2017" name="BMC Genomics">
        <title>Comparative genomic and phylogenomic analyses of the Bifidobacteriaceae family.</title>
        <authorList>
            <person name="Lugli G.A."/>
            <person name="Milani C."/>
            <person name="Turroni F."/>
            <person name="Duranti S."/>
            <person name="Mancabelli L."/>
            <person name="Mangifesta M."/>
            <person name="Ferrario C."/>
            <person name="Modesto M."/>
            <person name="Mattarelli P."/>
            <person name="Jiri K."/>
            <person name="van Sinderen D."/>
            <person name="Ventura M."/>
        </authorList>
    </citation>
    <scope>NUCLEOTIDE SEQUENCE [LARGE SCALE GENOMIC DNA]</scope>
    <source>
        <strain evidence="3 4">DSM 100202</strain>
    </source>
</reference>
<name>A0A261FZ19_9BIFI</name>
<dbReference type="Gene3D" id="2.60.40.10">
    <property type="entry name" value="Immunoglobulins"/>
    <property type="match status" value="1"/>
</dbReference>
<feature type="domain" description="Sialate O-acetylesterase" evidence="2">
    <location>
        <begin position="440"/>
        <end position="539"/>
    </location>
</feature>
<dbReference type="OrthoDB" id="9795554at2"/>
<dbReference type="InterPro" id="IPR005181">
    <property type="entry name" value="SASA"/>
</dbReference>
<dbReference type="SUPFAM" id="SSF49785">
    <property type="entry name" value="Galactose-binding domain-like"/>
    <property type="match status" value="1"/>
</dbReference>
<dbReference type="EMBL" id="MWWY01000022">
    <property type="protein sequence ID" value="OZG64442.1"/>
    <property type="molecule type" value="Genomic_DNA"/>
</dbReference>
<dbReference type="Pfam" id="PF03629">
    <property type="entry name" value="SASA"/>
    <property type="match status" value="2"/>
</dbReference>
<dbReference type="InterPro" id="IPR039329">
    <property type="entry name" value="SIAE"/>
</dbReference>
<comment type="caution">
    <text evidence="3">The sequence shown here is derived from an EMBL/GenBank/DDBJ whole genome shotgun (WGS) entry which is preliminary data.</text>
</comment>
<dbReference type="InterPro" id="IPR013783">
    <property type="entry name" value="Ig-like_fold"/>
</dbReference>
<proteinExistence type="predicted"/>
<keyword evidence="4" id="KW-1185">Reference proteome</keyword>
<dbReference type="Gene3D" id="2.60.120.260">
    <property type="entry name" value="Galactose-binding domain-like"/>
    <property type="match status" value="1"/>
</dbReference>
<accession>A0A261FZ19</accession>
<evidence type="ECO:0000259" key="2">
    <source>
        <dbReference type="Pfam" id="PF03629"/>
    </source>
</evidence>
<dbReference type="GO" id="GO:0001681">
    <property type="term" value="F:sialate O-acetylesterase activity"/>
    <property type="evidence" value="ECO:0007669"/>
    <property type="project" value="InterPro"/>
</dbReference>
<organism evidence="3 4">
    <name type="scientific">Bifidobacterium hapali</name>
    <dbReference type="NCBI Taxonomy" id="1630172"/>
    <lineage>
        <taxon>Bacteria</taxon>
        <taxon>Bacillati</taxon>
        <taxon>Actinomycetota</taxon>
        <taxon>Actinomycetes</taxon>
        <taxon>Bifidobacteriales</taxon>
        <taxon>Bifidobacteriaceae</taxon>
        <taxon>Bifidobacterium</taxon>
    </lineage>
</organism>
<evidence type="ECO:0000313" key="4">
    <source>
        <dbReference type="Proteomes" id="UP000216074"/>
    </source>
</evidence>